<proteinExistence type="predicted"/>
<dbReference type="EMBL" id="UGOD01000005">
    <property type="protein sequence ID" value="STX81487.1"/>
    <property type="molecule type" value="Genomic_DNA"/>
</dbReference>
<keyword evidence="1" id="KW-0732">Signal</keyword>
<feature type="chain" id="PRO_5016614569" description="SnoaL-like domain-containing protein" evidence="1">
    <location>
        <begin position="20"/>
        <end position="167"/>
    </location>
</feature>
<protein>
    <recommendedName>
        <fullName evidence="4">SnoaL-like domain-containing protein</fullName>
    </recommendedName>
</protein>
<sequence>MKLKYFPILLIILCTKSFALPWDTETRTNIPFRSEKPSKITQQQIERIFNLLEKTNANRKLLSKNVLSNFFTDDVVYIVNGVTVATDIEGLSKRLQRVSSFLKSYRIKTPLISLVIANNLANITYEFTEQRINGQKFHNIASVAITYKDNKISKWDAILEHTNNSRN</sequence>
<keyword evidence="3" id="KW-1185">Reference proteome</keyword>
<dbReference type="InterPro" id="IPR032710">
    <property type="entry name" value="NTF2-like_dom_sf"/>
</dbReference>
<organism evidence="2 3">
    <name type="scientific">Legionella busanensis</name>
    <dbReference type="NCBI Taxonomy" id="190655"/>
    <lineage>
        <taxon>Bacteria</taxon>
        <taxon>Pseudomonadati</taxon>
        <taxon>Pseudomonadota</taxon>
        <taxon>Gammaproteobacteria</taxon>
        <taxon>Legionellales</taxon>
        <taxon>Legionellaceae</taxon>
        <taxon>Legionella</taxon>
    </lineage>
</organism>
<feature type="signal peptide" evidence="1">
    <location>
        <begin position="1"/>
        <end position="19"/>
    </location>
</feature>
<evidence type="ECO:0000256" key="1">
    <source>
        <dbReference type="SAM" id="SignalP"/>
    </source>
</evidence>
<gene>
    <name evidence="2" type="ORF">NCTC13316_03360</name>
</gene>
<name>A0A378K9V1_9GAMM</name>
<dbReference type="Proteomes" id="UP000254794">
    <property type="component" value="Unassembled WGS sequence"/>
</dbReference>
<accession>A0A378K9V1</accession>
<dbReference type="SUPFAM" id="SSF54427">
    <property type="entry name" value="NTF2-like"/>
    <property type="match status" value="1"/>
</dbReference>
<dbReference type="RefSeq" id="WP_115332868.1">
    <property type="nucleotide sequence ID" value="NZ_CAAAHP010000008.1"/>
</dbReference>
<reference evidence="2 3" key="1">
    <citation type="submission" date="2018-06" db="EMBL/GenBank/DDBJ databases">
        <authorList>
            <consortium name="Pathogen Informatics"/>
            <person name="Doyle S."/>
        </authorList>
    </citation>
    <scope>NUCLEOTIDE SEQUENCE [LARGE SCALE GENOMIC DNA]</scope>
    <source>
        <strain evidence="2 3">NCTC13316</strain>
    </source>
</reference>
<dbReference type="AlphaFoldDB" id="A0A378K9V1"/>
<evidence type="ECO:0000313" key="2">
    <source>
        <dbReference type="EMBL" id="STX81487.1"/>
    </source>
</evidence>
<evidence type="ECO:0000313" key="3">
    <source>
        <dbReference type="Proteomes" id="UP000254794"/>
    </source>
</evidence>
<evidence type="ECO:0008006" key="4">
    <source>
        <dbReference type="Google" id="ProtNLM"/>
    </source>
</evidence>